<evidence type="ECO:0008006" key="5">
    <source>
        <dbReference type="Google" id="ProtNLM"/>
    </source>
</evidence>
<evidence type="ECO:0000313" key="4">
    <source>
        <dbReference type="Proteomes" id="UP001432027"/>
    </source>
</evidence>
<protein>
    <recommendedName>
        <fullName evidence="5">Secreted protein</fullName>
    </recommendedName>
</protein>
<reference evidence="3" key="1">
    <citation type="submission" date="2023-10" db="EMBL/GenBank/DDBJ databases">
        <title>Genome assembly of Pristionchus species.</title>
        <authorList>
            <person name="Yoshida K."/>
            <person name="Sommer R.J."/>
        </authorList>
    </citation>
    <scope>NUCLEOTIDE SEQUENCE</scope>
    <source>
        <strain evidence="3">RS0144</strain>
    </source>
</reference>
<feature type="compositionally biased region" description="Basic residues" evidence="1">
    <location>
        <begin position="91"/>
        <end position="102"/>
    </location>
</feature>
<keyword evidence="2" id="KW-0732">Signal</keyword>
<evidence type="ECO:0000256" key="1">
    <source>
        <dbReference type="SAM" id="MobiDB-lite"/>
    </source>
</evidence>
<sequence length="118" mass="13527">ISSVVLAFFVSLASADSDWDTPLQFCATKALGVADHAKCHWRKTECYKKNEKNAMNISRFMCTPTFNVRKLGDFCCNEKLDEVLEIVRHASVSRRRRSKKTPKSSSSEFDRWISSYLP</sequence>
<feature type="region of interest" description="Disordered" evidence="1">
    <location>
        <begin position="91"/>
        <end position="118"/>
    </location>
</feature>
<keyword evidence="4" id="KW-1185">Reference proteome</keyword>
<comment type="caution">
    <text evidence="3">The sequence shown here is derived from an EMBL/GenBank/DDBJ whole genome shotgun (WGS) entry which is preliminary data.</text>
</comment>
<dbReference type="AlphaFoldDB" id="A0AAV5SCQ3"/>
<feature type="signal peptide" evidence="2">
    <location>
        <begin position="1"/>
        <end position="15"/>
    </location>
</feature>
<feature type="chain" id="PRO_5043977797" description="Secreted protein" evidence="2">
    <location>
        <begin position="16"/>
        <end position="118"/>
    </location>
</feature>
<dbReference type="EMBL" id="BTSX01000001">
    <property type="protein sequence ID" value="GMS80482.1"/>
    <property type="molecule type" value="Genomic_DNA"/>
</dbReference>
<feature type="non-terminal residue" evidence="3">
    <location>
        <position position="1"/>
    </location>
</feature>
<dbReference type="Proteomes" id="UP001432027">
    <property type="component" value="Unassembled WGS sequence"/>
</dbReference>
<proteinExistence type="predicted"/>
<gene>
    <name evidence="3" type="ORF">PENTCL1PPCAC_2657</name>
</gene>
<evidence type="ECO:0000256" key="2">
    <source>
        <dbReference type="SAM" id="SignalP"/>
    </source>
</evidence>
<name>A0AAV5SCQ3_9BILA</name>
<organism evidence="3 4">
    <name type="scientific">Pristionchus entomophagus</name>
    <dbReference type="NCBI Taxonomy" id="358040"/>
    <lineage>
        <taxon>Eukaryota</taxon>
        <taxon>Metazoa</taxon>
        <taxon>Ecdysozoa</taxon>
        <taxon>Nematoda</taxon>
        <taxon>Chromadorea</taxon>
        <taxon>Rhabditida</taxon>
        <taxon>Rhabditina</taxon>
        <taxon>Diplogasteromorpha</taxon>
        <taxon>Diplogasteroidea</taxon>
        <taxon>Neodiplogasteridae</taxon>
        <taxon>Pristionchus</taxon>
    </lineage>
</organism>
<accession>A0AAV5SCQ3</accession>
<evidence type="ECO:0000313" key="3">
    <source>
        <dbReference type="EMBL" id="GMS80482.1"/>
    </source>
</evidence>